<dbReference type="SMART" id="SM00635">
    <property type="entry name" value="BID_2"/>
    <property type="match status" value="1"/>
</dbReference>
<dbReference type="STRING" id="369401.SAMN05428642_1311"/>
<gene>
    <name evidence="2" type="ORF">SAMN05428642_1311</name>
</gene>
<dbReference type="EMBL" id="FPKV01000031">
    <property type="protein sequence ID" value="SFZ95328.1"/>
    <property type="molecule type" value="Genomic_DNA"/>
</dbReference>
<dbReference type="SUPFAM" id="SSF49373">
    <property type="entry name" value="Invasin/intimin cell-adhesion fragments"/>
    <property type="match status" value="1"/>
</dbReference>
<evidence type="ECO:0000259" key="1">
    <source>
        <dbReference type="SMART" id="SM00635"/>
    </source>
</evidence>
<dbReference type="Gene3D" id="2.60.40.1080">
    <property type="match status" value="2"/>
</dbReference>
<dbReference type="OrthoDB" id="9768039at2"/>
<name>A0A1K2IT09_9FLAO</name>
<dbReference type="RefSeq" id="WP_072403824.1">
    <property type="nucleotide sequence ID" value="NZ_FPKV01000031.1"/>
</dbReference>
<organism evidence="2 3">
    <name type="scientific">Flaviramulus basaltis</name>
    <dbReference type="NCBI Taxonomy" id="369401"/>
    <lineage>
        <taxon>Bacteria</taxon>
        <taxon>Pseudomonadati</taxon>
        <taxon>Bacteroidota</taxon>
        <taxon>Flavobacteriia</taxon>
        <taxon>Flavobacteriales</taxon>
        <taxon>Flavobacteriaceae</taxon>
        <taxon>Flaviramulus</taxon>
    </lineage>
</organism>
<keyword evidence="3" id="KW-1185">Reference proteome</keyword>
<feature type="non-terminal residue" evidence="2">
    <location>
        <position position="1"/>
    </location>
</feature>
<dbReference type="InterPro" id="IPR003343">
    <property type="entry name" value="Big_2"/>
</dbReference>
<feature type="non-terminal residue" evidence="2">
    <location>
        <position position="385"/>
    </location>
</feature>
<accession>A0A1K2IT09</accession>
<feature type="domain" description="BIG2" evidence="1">
    <location>
        <begin position="57"/>
        <end position="134"/>
    </location>
</feature>
<dbReference type="Proteomes" id="UP000182544">
    <property type="component" value="Unassembled WGS sequence"/>
</dbReference>
<sequence length="385" mass="41129">SNTYSVKWFDPRNGGDLKDGSVTTINSDTNVSIGNPPNNSSASWVVLVEINGNISFEVTGVTVTPQDTQILVGDTSELSATVSPTNATDKSVNWTSSDNAIATVDTNGLVTGITQGTVTITATTNEGSFTDYTTVTIIENVTDDCDADYEEKNNIVVIEAENINTGGLWSVETATSGFSGKGYLEWGNGTFLNTPGNGKISVKIKINNPGVYQFLWRTKVGQGSDPTEENDTWLRFDDADSFYAQKGGDLESIVYPAGRGTPNPDAGSIDGWFKVFTSGTLNWTWSTNANDHNLSDIYVQFDSAGVYIMEISARSDFHFLDRIVLSKGIADPTNLSHVETPCSGSNNNISVTGITVTPQDTQILVGDTSELSATVSPTNATDKSV</sequence>
<evidence type="ECO:0000313" key="2">
    <source>
        <dbReference type="EMBL" id="SFZ95328.1"/>
    </source>
</evidence>
<reference evidence="2 3" key="1">
    <citation type="submission" date="2016-10" db="EMBL/GenBank/DDBJ databases">
        <authorList>
            <person name="de Groot N.N."/>
        </authorList>
    </citation>
    <scope>NUCLEOTIDE SEQUENCE [LARGE SCALE GENOMIC DNA]</scope>
    <source>
        <strain evidence="2 3">DSM 18180</strain>
    </source>
</reference>
<evidence type="ECO:0000313" key="3">
    <source>
        <dbReference type="Proteomes" id="UP000182544"/>
    </source>
</evidence>
<dbReference type="AlphaFoldDB" id="A0A1K2IT09"/>
<dbReference type="Pfam" id="PF02368">
    <property type="entry name" value="Big_2"/>
    <property type="match status" value="1"/>
</dbReference>
<proteinExistence type="predicted"/>
<protein>
    <submittedName>
        <fullName evidence="2">Ig-like domain (Group 2)</fullName>
    </submittedName>
</protein>
<dbReference type="InterPro" id="IPR008964">
    <property type="entry name" value="Invasin/intimin_cell_adhesion"/>
</dbReference>